<dbReference type="SUPFAM" id="SSF47413">
    <property type="entry name" value="lambda repressor-like DNA-binding domains"/>
    <property type="match status" value="1"/>
</dbReference>
<dbReference type="Pfam" id="PF13560">
    <property type="entry name" value="HTH_31"/>
    <property type="match status" value="1"/>
</dbReference>
<dbReference type="PANTHER" id="PTHR35010:SF2">
    <property type="entry name" value="BLL4672 PROTEIN"/>
    <property type="match status" value="1"/>
</dbReference>
<evidence type="ECO:0000313" key="2">
    <source>
        <dbReference type="EMBL" id="MFC7384119.1"/>
    </source>
</evidence>
<dbReference type="InterPro" id="IPR041413">
    <property type="entry name" value="MLTR_LBD"/>
</dbReference>
<dbReference type="Proteomes" id="UP001596496">
    <property type="component" value="Unassembled WGS sequence"/>
</dbReference>
<dbReference type="PANTHER" id="PTHR35010">
    <property type="entry name" value="BLL4672 PROTEIN-RELATED"/>
    <property type="match status" value="1"/>
</dbReference>
<evidence type="ECO:0000313" key="3">
    <source>
        <dbReference type="Proteomes" id="UP001596496"/>
    </source>
</evidence>
<dbReference type="RefSeq" id="WP_380827742.1">
    <property type="nucleotide sequence ID" value="NZ_JBHTCG010000010.1"/>
</dbReference>
<accession>A0ABW2P5K9</accession>
<gene>
    <name evidence="2" type="ORF">ACFQSB_18035</name>
</gene>
<dbReference type="Gene3D" id="3.30.450.180">
    <property type="match status" value="1"/>
</dbReference>
<dbReference type="InterPro" id="IPR010982">
    <property type="entry name" value="Lambda_DNA-bd_dom_sf"/>
</dbReference>
<comment type="caution">
    <text evidence="2">The sequence shown here is derived from an EMBL/GenBank/DDBJ whole genome shotgun (WGS) entry which is preliminary data.</text>
</comment>
<dbReference type="PROSITE" id="PS50943">
    <property type="entry name" value="HTH_CROC1"/>
    <property type="match status" value="1"/>
</dbReference>
<proteinExistence type="predicted"/>
<dbReference type="Gene3D" id="1.10.260.40">
    <property type="entry name" value="lambda repressor-like DNA-binding domains"/>
    <property type="match status" value="1"/>
</dbReference>
<reference evidence="3" key="1">
    <citation type="journal article" date="2019" name="Int. J. Syst. Evol. Microbiol.">
        <title>The Global Catalogue of Microorganisms (GCM) 10K type strain sequencing project: providing services to taxonomists for standard genome sequencing and annotation.</title>
        <authorList>
            <consortium name="The Broad Institute Genomics Platform"/>
            <consortium name="The Broad Institute Genome Sequencing Center for Infectious Disease"/>
            <person name="Wu L."/>
            <person name="Ma J."/>
        </authorList>
    </citation>
    <scope>NUCLEOTIDE SEQUENCE [LARGE SCALE GENOMIC DNA]</scope>
    <source>
        <strain evidence="3">CECT 7649</strain>
    </source>
</reference>
<keyword evidence="3" id="KW-1185">Reference proteome</keyword>
<organism evidence="2 3">
    <name type="scientific">Sphaerisporangium rhizosphaerae</name>
    <dbReference type="NCBI Taxonomy" id="2269375"/>
    <lineage>
        <taxon>Bacteria</taxon>
        <taxon>Bacillati</taxon>
        <taxon>Actinomycetota</taxon>
        <taxon>Actinomycetes</taxon>
        <taxon>Streptosporangiales</taxon>
        <taxon>Streptosporangiaceae</taxon>
        <taxon>Sphaerisporangium</taxon>
    </lineage>
</organism>
<dbReference type="EMBL" id="JBHTCG010000010">
    <property type="protein sequence ID" value="MFC7384119.1"/>
    <property type="molecule type" value="Genomic_DNA"/>
</dbReference>
<dbReference type="SMART" id="SM00530">
    <property type="entry name" value="HTH_XRE"/>
    <property type="match status" value="1"/>
</dbReference>
<feature type="domain" description="HTH cro/C1-type" evidence="1">
    <location>
        <begin position="32"/>
        <end position="82"/>
    </location>
</feature>
<sequence>MASALGDFLRARRRLATVDRAGPWHGERRTPGLRREEVAMLAGVSSDYYTRLEQGRELRPSAQVLQALARALELCPEATEYLYRLAHPQECGRRQLGGDEEISPHMLRFLEGCDHVVAFVVNRRMDYLARNRRAAALYRGMDIADNVLRLIFLCPAAREFYVDWEQEARAFTAHLRAASDAGRDPLVRELVEELSAASDDFRHIWARHDVRVRTKMPIRYRHRDVGEMTLQYETLRVGSAPGQFIVIGQAEPGSPSARAYASLG</sequence>
<dbReference type="InterPro" id="IPR001387">
    <property type="entry name" value="Cro/C1-type_HTH"/>
</dbReference>
<dbReference type="Pfam" id="PF17765">
    <property type="entry name" value="MLTR_LBD"/>
    <property type="match status" value="1"/>
</dbReference>
<evidence type="ECO:0000259" key="1">
    <source>
        <dbReference type="PROSITE" id="PS50943"/>
    </source>
</evidence>
<dbReference type="CDD" id="cd00093">
    <property type="entry name" value="HTH_XRE"/>
    <property type="match status" value="1"/>
</dbReference>
<protein>
    <submittedName>
        <fullName evidence="2">Helix-turn-helix domain-containing protein</fullName>
    </submittedName>
</protein>
<name>A0ABW2P5K9_9ACTN</name>